<evidence type="ECO:0000259" key="1">
    <source>
        <dbReference type="PROSITE" id="PS50853"/>
    </source>
</evidence>
<proteinExistence type="predicted"/>
<dbReference type="Gene3D" id="2.60.40.10">
    <property type="entry name" value="Immunoglobulins"/>
    <property type="match status" value="1"/>
</dbReference>
<dbReference type="InterPro" id="IPR013783">
    <property type="entry name" value="Ig-like_fold"/>
</dbReference>
<name>A0A6N9Q7T7_9BACL</name>
<sequence>MDFSSEKDELNTSTQPDSSYVNIDLFNDNYARITLDFSIDQSVYRKITSYNFTPPYTSDDYVDSVEINAYDREGDKLAIYKSESDYTSERNYSGDVNNLPPNCVRISCEVIFVDPGSTYRFTNTHRGNWFLQVEDKVVSPPTNLRVTVNTGSSISLAWDQPIDLLDFVGYKVGYGAETITTNDTSATFNVLEGETYTFTVTAYDIYDDESTGIETIITALDEP</sequence>
<dbReference type="InterPro" id="IPR003961">
    <property type="entry name" value="FN3_dom"/>
</dbReference>
<dbReference type="SUPFAM" id="SSF49265">
    <property type="entry name" value="Fibronectin type III"/>
    <property type="match status" value="1"/>
</dbReference>
<protein>
    <recommendedName>
        <fullName evidence="1">Fibronectin type-III domain-containing protein</fullName>
    </recommendedName>
</protein>
<reference evidence="2 3" key="1">
    <citation type="submission" date="2019-01" db="EMBL/GenBank/DDBJ databases">
        <title>Chengkuizengella sp. nov., isolated from deep-sea sediment of East Pacific Ocean.</title>
        <authorList>
            <person name="Yang J."/>
            <person name="Lai Q."/>
            <person name="Shao Z."/>
        </authorList>
    </citation>
    <scope>NUCLEOTIDE SEQUENCE [LARGE SCALE GENOMIC DNA]</scope>
    <source>
        <strain evidence="2 3">YPA3-1-1</strain>
    </source>
</reference>
<feature type="non-terminal residue" evidence="2">
    <location>
        <position position="223"/>
    </location>
</feature>
<dbReference type="AlphaFoldDB" id="A0A6N9Q7T7"/>
<comment type="caution">
    <text evidence="2">The sequence shown here is derived from an EMBL/GenBank/DDBJ whole genome shotgun (WGS) entry which is preliminary data.</text>
</comment>
<dbReference type="Pfam" id="PF00041">
    <property type="entry name" value="fn3"/>
    <property type="match status" value="1"/>
</dbReference>
<feature type="domain" description="Fibronectin type-III" evidence="1">
    <location>
        <begin position="140"/>
        <end position="223"/>
    </location>
</feature>
<gene>
    <name evidence="2" type="ORF">ERL59_18365</name>
</gene>
<dbReference type="EMBL" id="SIJB01000045">
    <property type="protein sequence ID" value="NBI30918.1"/>
    <property type="molecule type" value="Genomic_DNA"/>
</dbReference>
<dbReference type="CDD" id="cd00063">
    <property type="entry name" value="FN3"/>
    <property type="match status" value="1"/>
</dbReference>
<dbReference type="Proteomes" id="UP000448943">
    <property type="component" value="Unassembled WGS sequence"/>
</dbReference>
<evidence type="ECO:0000313" key="2">
    <source>
        <dbReference type="EMBL" id="NBI30918.1"/>
    </source>
</evidence>
<dbReference type="InterPro" id="IPR036116">
    <property type="entry name" value="FN3_sf"/>
</dbReference>
<dbReference type="SMART" id="SM00060">
    <property type="entry name" value="FN3"/>
    <property type="match status" value="1"/>
</dbReference>
<evidence type="ECO:0000313" key="3">
    <source>
        <dbReference type="Proteomes" id="UP000448943"/>
    </source>
</evidence>
<accession>A0A6N9Q7T7</accession>
<organism evidence="2 3">
    <name type="scientific">Chengkuizengella marina</name>
    <dbReference type="NCBI Taxonomy" id="2507566"/>
    <lineage>
        <taxon>Bacteria</taxon>
        <taxon>Bacillati</taxon>
        <taxon>Bacillota</taxon>
        <taxon>Bacilli</taxon>
        <taxon>Bacillales</taxon>
        <taxon>Paenibacillaceae</taxon>
        <taxon>Chengkuizengella</taxon>
    </lineage>
</organism>
<dbReference type="PROSITE" id="PS50853">
    <property type="entry name" value="FN3"/>
    <property type="match status" value="1"/>
</dbReference>
<keyword evidence="3" id="KW-1185">Reference proteome</keyword>